<proteinExistence type="predicted"/>
<accession>A0ABQ3YIQ0</accession>
<dbReference type="RefSeq" id="WP_203776478.1">
    <property type="nucleotide sequence ID" value="NZ_BAAABO010000055.1"/>
</dbReference>
<sequence>MESVKLTEALGYTVGDRLMISAEAFDTRVARTTTLRVLVAWPWREVDEESANSWDGTMGFSRDPDAYDWGNTPWRLEPDPSTLRAGDPCFVGIPPTEVKITGIEKYEPPADFGFLPRPDHVLEVVPVDLLSDDDAGYVLYLNGHEPIDIHVLDSRR</sequence>
<keyword evidence="2" id="KW-1185">Reference proteome</keyword>
<protein>
    <submittedName>
        <fullName evidence="1">Uncharacterized protein</fullName>
    </submittedName>
</protein>
<reference evidence="1 2" key="1">
    <citation type="submission" date="2021-01" db="EMBL/GenBank/DDBJ databases">
        <title>Whole genome shotgun sequence of Actinoplanes deccanensis NBRC 13994.</title>
        <authorList>
            <person name="Komaki H."/>
            <person name="Tamura T."/>
        </authorList>
    </citation>
    <scope>NUCLEOTIDE SEQUENCE [LARGE SCALE GENOMIC DNA]</scope>
    <source>
        <strain evidence="1 2">NBRC 13994</strain>
    </source>
</reference>
<gene>
    <name evidence="1" type="ORF">Ade02nite_84880</name>
</gene>
<dbReference type="Proteomes" id="UP000609879">
    <property type="component" value="Unassembled WGS sequence"/>
</dbReference>
<evidence type="ECO:0000313" key="1">
    <source>
        <dbReference type="EMBL" id="GID79847.1"/>
    </source>
</evidence>
<evidence type="ECO:0000313" key="2">
    <source>
        <dbReference type="Proteomes" id="UP000609879"/>
    </source>
</evidence>
<name>A0ABQ3YIQ0_9ACTN</name>
<organism evidence="1 2">
    <name type="scientific">Paractinoplanes deccanensis</name>
    <dbReference type="NCBI Taxonomy" id="113561"/>
    <lineage>
        <taxon>Bacteria</taxon>
        <taxon>Bacillati</taxon>
        <taxon>Actinomycetota</taxon>
        <taxon>Actinomycetes</taxon>
        <taxon>Micromonosporales</taxon>
        <taxon>Micromonosporaceae</taxon>
        <taxon>Paractinoplanes</taxon>
    </lineage>
</organism>
<dbReference type="EMBL" id="BOMI01000178">
    <property type="protein sequence ID" value="GID79847.1"/>
    <property type="molecule type" value="Genomic_DNA"/>
</dbReference>
<comment type="caution">
    <text evidence="1">The sequence shown here is derived from an EMBL/GenBank/DDBJ whole genome shotgun (WGS) entry which is preliminary data.</text>
</comment>